<evidence type="ECO:0008006" key="4">
    <source>
        <dbReference type="Google" id="ProtNLM"/>
    </source>
</evidence>
<keyword evidence="3" id="KW-1185">Reference proteome</keyword>
<dbReference type="EMBL" id="BMES01000002">
    <property type="protein sequence ID" value="GGH21792.1"/>
    <property type="molecule type" value="Genomic_DNA"/>
</dbReference>
<reference evidence="2" key="2">
    <citation type="submission" date="2020-09" db="EMBL/GenBank/DDBJ databases">
        <authorList>
            <person name="Sun Q."/>
            <person name="Zhou Y."/>
        </authorList>
    </citation>
    <scope>NUCLEOTIDE SEQUENCE</scope>
    <source>
        <strain evidence="2">CGMCC 1.12214</strain>
    </source>
</reference>
<keyword evidence="1" id="KW-0732">Signal</keyword>
<accession>A0A917I7B8</accession>
<name>A0A917I7B8_9HYPH</name>
<sequence length="114" mass="12679">MRCSLVRLGATAFCLLASLGPSRACELSAIELRLSAADDHLFWSEFWNDTDPQEAAAELGYCAHELRQAIRLAQDPDCDKSRRSALLGQIASRRLTSVRLAVSRMTTKDVAERR</sequence>
<dbReference type="RefSeq" id="WP_188518211.1">
    <property type="nucleotide sequence ID" value="NZ_BMES01000002.1"/>
</dbReference>
<organism evidence="2 3">
    <name type="scientific">Alsobacter metallidurans</name>
    <dbReference type="NCBI Taxonomy" id="340221"/>
    <lineage>
        <taxon>Bacteria</taxon>
        <taxon>Pseudomonadati</taxon>
        <taxon>Pseudomonadota</taxon>
        <taxon>Alphaproteobacteria</taxon>
        <taxon>Hyphomicrobiales</taxon>
        <taxon>Alsobacteraceae</taxon>
        <taxon>Alsobacter</taxon>
    </lineage>
</organism>
<reference evidence="2" key="1">
    <citation type="journal article" date="2014" name="Int. J. Syst. Evol. Microbiol.">
        <title>Complete genome sequence of Corynebacterium casei LMG S-19264T (=DSM 44701T), isolated from a smear-ripened cheese.</title>
        <authorList>
            <consortium name="US DOE Joint Genome Institute (JGI-PGF)"/>
            <person name="Walter F."/>
            <person name="Albersmeier A."/>
            <person name="Kalinowski J."/>
            <person name="Ruckert C."/>
        </authorList>
    </citation>
    <scope>NUCLEOTIDE SEQUENCE</scope>
    <source>
        <strain evidence="2">CGMCC 1.12214</strain>
    </source>
</reference>
<feature type="signal peptide" evidence="1">
    <location>
        <begin position="1"/>
        <end position="24"/>
    </location>
</feature>
<gene>
    <name evidence="2" type="ORF">GCM10007036_26330</name>
</gene>
<feature type="chain" id="PRO_5037471479" description="UrcA family protein" evidence="1">
    <location>
        <begin position="25"/>
        <end position="114"/>
    </location>
</feature>
<dbReference type="Proteomes" id="UP000603912">
    <property type="component" value="Unassembled WGS sequence"/>
</dbReference>
<protein>
    <recommendedName>
        <fullName evidence="4">UrcA family protein</fullName>
    </recommendedName>
</protein>
<dbReference type="AlphaFoldDB" id="A0A917I7B8"/>
<evidence type="ECO:0000313" key="3">
    <source>
        <dbReference type="Proteomes" id="UP000603912"/>
    </source>
</evidence>
<evidence type="ECO:0000313" key="2">
    <source>
        <dbReference type="EMBL" id="GGH21792.1"/>
    </source>
</evidence>
<proteinExistence type="predicted"/>
<comment type="caution">
    <text evidence="2">The sequence shown here is derived from an EMBL/GenBank/DDBJ whole genome shotgun (WGS) entry which is preliminary data.</text>
</comment>
<evidence type="ECO:0000256" key="1">
    <source>
        <dbReference type="SAM" id="SignalP"/>
    </source>
</evidence>